<dbReference type="Pfam" id="PF09992">
    <property type="entry name" value="NAGPA"/>
    <property type="match status" value="1"/>
</dbReference>
<keyword evidence="4" id="KW-1185">Reference proteome</keyword>
<dbReference type="RefSeq" id="WP_268061594.1">
    <property type="nucleotide sequence ID" value="NZ_JAPQFJ010000011.1"/>
</dbReference>
<keyword evidence="3" id="KW-0378">Hydrolase</keyword>
<evidence type="ECO:0000259" key="2">
    <source>
        <dbReference type="Pfam" id="PF09992"/>
    </source>
</evidence>
<evidence type="ECO:0000313" key="4">
    <source>
        <dbReference type="Proteomes" id="UP001144612"/>
    </source>
</evidence>
<feature type="transmembrane region" description="Helical" evidence="1">
    <location>
        <begin position="15"/>
        <end position="34"/>
    </location>
</feature>
<proteinExistence type="predicted"/>
<dbReference type="PANTHER" id="PTHR40446">
    <property type="entry name" value="N-ACETYLGLUCOSAMINE-1-PHOSPHODIESTER ALPHA-N-ACETYLGLUCOSAMINIDASE"/>
    <property type="match status" value="1"/>
</dbReference>
<evidence type="ECO:0000313" key="3">
    <source>
        <dbReference type="EMBL" id="MCY6959168.1"/>
    </source>
</evidence>
<dbReference type="Proteomes" id="UP001144612">
    <property type="component" value="Unassembled WGS sequence"/>
</dbReference>
<sequence>MFKNKSEKDKKPKKWFIIFEIIFTIISAPFLLYYGPFDNVKTTVVGSAMTTSTHQWIATMFLSKDHINQILSRNKIQNIVQTDIDKLNEKITNKINNNPKGSNEIERYYINGDKFTGHLLVIKNPKRVKVGFSDEIGKSGETTSQIAKRYNAVAAINAGGFDANSIVSENTGSKTSGSASGIIISNGKVVYNSLKKDEKSCIAGITKYGTLIVGNHTVDELKKLNVTDAVSFGPCLIVNGEKTITSGDGGWGTAPRTAIGQRKDGSILFLVIDGKYIGRLAVTLKELQDILYEYGAYYAINLDGGSSSTMYYKEKVISNPYKSTGEREIPSIFYVTP</sequence>
<keyword evidence="1" id="KW-0812">Transmembrane</keyword>
<reference evidence="3" key="1">
    <citation type="submission" date="2022-12" db="EMBL/GenBank/DDBJ databases">
        <title>Clostridium sp. nov., isolated from industrial wastewater.</title>
        <authorList>
            <person name="Jiayan W."/>
        </authorList>
    </citation>
    <scope>NUCLEOTIDE SEQUENCE</scope>
    <source>
        <strain evidence="3">ZC22-4</strain>
    </source>
</reference>
<dbReference type="EMBL" id="JAPQFJ010000011">
    <property type="protein sequence ID" value="MCY6959168.1"/>
    <property type="molecule type" value="Genomic_DNA"/>
</dbReference>
<evidence type="ECO:0000256" key="1">
    <source>
        <dbReference type="SAM" id="Phobius"/>
    </source>
</evidence>
<accession>A0ABT4DAF7</accession>
<keyword evidence="1" id="KW-0472">Membrane</keyword>
<gene>
    <name evidence="3" type="ORF">OW729_11185</name>
</gene>
<keyword evidence="1" id="KW-1133">Transmembrane helix</keyword>
<dbReference type="PANTHER" id="PTHR40446:SF2">
    <property type="entry name" value="N-ACETYLGLUCOSAMINE-1-PHOSPHODIESTER ALPHA-N-ACETYLGLUCOSAMINIDASE"/>
    <property type="match status" value="1"/>
</dbReference>
<keyword evidence="3" id="KW-0326">Glycosidase</keyword>
<dbReference type="InterPro" id="IPR018711">
    <property type="entry name" value="NAGPA"/>
</dbReference>
<protein>
    <submittedName>
        <fullName evidence="3">Phosphodiester glycosidase family protein</fullName>
    </submittedName>
</protein>
<comment type="caution">
    <text evidence="3">The sequence shown here is derived from an EMBL/GenBank/DDBJ whole genome shotgun (WGS) entry which is preliminary data.</text>
</comment>
<organism evidence="3 4">
    <name type="scientific">Clostridium brassicae</name>
    <dbReference type="NCBI Taxonomy" id="2999072"/>
    <lineage>
        <taxon>Bacteria</taxon>
        <taxon>Bacillati</taxon>
        <taxon>Bacillota</taxon>
        <taxon>Clostridia</taxon>
        <taxon>Eubacteriales</taxon>
        <taxon>Clostridiaceae</taxon>
        <taxon>Clostridium</taxon>
    </lineage>
</organism>
<name>A0ABT4DAF7_9CLOT</name>
<dbReference type="GO" id="GO:0016798">
    <property type="term" value="F:hydrolase activity, acting on glycosyl bonds"/>
    <property type="evidence" value="ECO:0007669"/>
    <property type="project" value="UniProtKB-KW"/>
</dbReference>
<feature type="domain" description="Phosphodiester glycosidase" evidence="2">
    <location>
        <begin position="150"/>
        <end position="336"/>
    </location>
</feature>